<gene>
    <name evidence="2" type="ORF">ACFP3J_34420</name>
</gene>
<accession>A0ABW0WUH1</accession>
<comment type="caution">
    <text evidence="2">The sequence shown here is derived from an EMBL/GenBank/DDBJ whole genome shotgun (WGS) entry which is preliminary data.</text>
</comment>
<evidence type="ECO:0000256" key="1">
    <source>
        <dbReference type="SAM" id="MobiDB-lite"/>
    </source>
</evidence>
<evidence type="ECO:0000313" key="2">
    <source>
        <dbReference type="EMBL" id="MFC5660549.1"/>
    </source>
</evidence>
<feature type="region of interest" description="Disordered" evidence="1">
    <location>
        <begin position="77"/>
        <end position="120"/>
    </location>
</feature>
<reference evidence="3" key="1">
    <citation type="journal article" date="2019" name="Int. J. Syst. Evol. Microbiol.">
        <title>The Global Catalogue of Microorganisms (GCM) 10K type strain sequencing project: providing services to taxonomists for standard genome sequencing and annotation.</title>
        <authorList>
            <consortium name="The Broad Institute Genomics Platform"/>
            <consortium name="The Broad Institute Genome Sequencing Center for Infectious Disease"/>
            <person name="Wu L."/>
            <person name="Ma J."/>
        </authorList>
    </citation>
    <scope>NUCLEOTIDE SEQUENCE [LARGE SCALE GENOMIC DNA]</scope>
    <source>
        <strain evidence="3">KCTC 5701</strain>
    </source>
</reference>
<feature type="compositionally biased region" description="Low complexity" evidence="1">
    <location>
        <begin position="1"/>
        <end position="17"/>
    </location>
</feature>
<keyword evidence="3" id="KW-1185">Reference proteome</keyword>
<name>A0ABW0WUH1_STRNO</name>
<dbReference type="Proteomes" id="UP001596065">
    <property type="component" value="Unassembled WGS sequence"/>
</dbReference>
<organism evidence="2 3">
    <name type="scientific">Streptomyces nogalater</name>
    <dbReference type="NCBI Taxonomy" id="38314"/>
    <lineage>
        <taxon>Bacteria</taxon>
        <taxon>Bacillati</taxon>
        <taxon>Actinomycetota</taxon>
        <taxon>Actinomycetes</taxon>
        <taxon>Kitasatosporales</taxon>
        <taxon>Streptomycetaceae</taxon>
        <taxon>Streptomyces</taxon>
    </lineage>
</organism>
<sequence>PAPRAAGAEAEAASAARGTRRNPADAARTGVGREPLRPGTPAPTVLGTPATPATLPTPTTLPTPADALRLAAVHAPYGSRGAGGAPARPAASACLAAARETTGPGPGRTPVRPEHPAGTV</sequence>
<feature type="region of interest" description="Disordered" evidence="1">
    <location>
        <begin position="1"/>
        <end position="63"/>
    </location>
</feature>
<feature type="compositionally biased region" description="Low complexity" evidence="1">
    <location>
        <begin position="42"/>
        <end position="63"/>
    </location>
</feature>
<feature type="compositionally biased region" description="Basic and acidic residues" evidence="1">
    <location>
        <begin position="111"/>
        <end position="120"/>
    </location>
</feature>
<feature type="non-terminal residue" evidence="2">
    <location>
        <position position="1"/>
    </location>
</feature>
<proteinExistence type="predicted"/>
<protein>
    <submittedName>
        <fullName evidence="2">Uncharacterized protein</fullName>
    </submittedName>
</protein>
<feature type="compositionally biased region" description="Low complexity" evidence="1">
    <location>
        <begin position="77"/>
        <end position="103"/>
    </location>
</feature>
<evidence type="ECO:0000313" key="3">
    <source>
        <dbReference type="Proteomes" id="UP001596065"/>
    </source>
</evidence>
<dbReference type="EMBL" id="JBHSOE010000102">
    <property type="protein sequence ID" value="MFC5660549.1"/>
    <property type="molecule type" value="Genomic_DNA"/>
</dbReference>